<sequence length="156" mass="17773">MFSWGSLRGSAEPQKGEGRRRTSPKSISVLHTPRRPAKSPIHQQQSNFLEFITKAIGKTHPRSWHESTPTCLIVGSIVVPRYTGHRQRAIISINDRLLFGSLSDGHGNHKERPMFTPCCQSTHGRTTLRPLCLYVKRETVDLTHVPHALWRNIQCY</sequence>
<evidence type="ECO:0000313" key="3">
    <source>
        <dbReference type="Proteomes" id="UP001054945"/>
    </source>
</evidence>
<keyword evidence="3" id="KW-1185">Reference proteome</keyword>
<proteinExistence type="predicted"/>
<gene>
    <name evidence="2" type="ORF">CEXT_509971</name>
</gene>
<evidence type="ECO:0000256" key="1">
    <source>
        <dbReference type="SAM" id="MobiDB-lite"/>
    </source>
</evidence>
<organism evidence="2 3">
    <name type="scientific">Caerostris extrusa</name>
    <name type="common">Bark spider</name>
    <name type="synonym">Caerostris bankana</name>
    <dbReference type="NCBI Taxonomy" id="172846"/>
    <lineage>
        <taxon>Eukaryota</taxon>
        <taxon>Metazoa</taxon>
        <taxon>Ecdysozoa</taxon>
        <taxon>Arthropoda</taxon>
        <taxon>Chelicerata</taxon>
        <taxon>Arachnida</taxon>
        <taxon>Araneae</taxon>
        <taxon>Araneomorphae</taxon>
        <taxon>Entelegynae</taxon>
        <taxon>Araneoidea</taxon>
        <taxon>Araneidae</taxon>
        <taxon>Caerostris</taxon>
    </lineage>
</organism>
<reference evidence="2 3" key="1">
    <citation type="submission" date="2021-06" db="EMBL/GenBank/DDBJ databases">
        <title>Caerostris extrusa draft genome.</title>
        <authorList>
            <person name="Kono N."/>
            <person name="Arakawa K."/>
        </authorList>
    </citation>
    <scope>NUCLEOTIDE SEQUENCE [LARGE SCALE GENOMIC DNA]</scope>
</reference>
<dbReference type="Proteomes" id="UP001054945">
    <property type="component" value="Unassembled WGS sequence"/>
</dbReference>
<comment type="caution">
    <text evidence="2">The sequence shown here is derived from an EMBL/GenBank/DDBJ whole genome shotgun (WGS) entry which is preliminary data.</text>
</comment>
<accession>A0AAV4N3B5</accession>
<feature type="region of interest" description="Disordered" evidence="1">
    <location>
        <begin position="1"/>
        <end position="44"/>
    </location>
</feature>
<evidence type="ECO:0000313" key="2">
    <source>
        <dbReference type="EMBL" id="GIX79327.1"/>
    </source>
</evidence>
<dbReference type="AlphaFoldDB" id="A0AAV4N3B5"/>
<protein>
    <submittedName>
        <fullName evidence="2">Uncharacterized protein</fullName>
    </submittedName>
</protein>
<name>A0AAV4N3B5_CAEEX</name>
<dbReference type="EMBL" id="BPLR01020480">
    <property type="protein sequence ID" value="GIX79327.1"/>
    <property type="molecule type" value="Genomic_DNA"/>
</dbReference>